<dbReference type="Pfam" id="PF13403">
    <property type="entry name" value="Hint_2"/>
    <property type="match status" value="1"/>
</dbReference>
<evidence type="ECO:0000313" key="2">
    <source>
        <dbReference type="EMBL" id="MCO6158693.1"/>
    </source>
</evidence>
<dbReference type="EMBL" id="JAMXQU010000001">
    <property type="protein sequence ID" value="MCO6158693.1"/>
    <property type="molecule type" value="Genomic_DNA"/>
</dbReference>
<gene>
    <name evidence="2" type="ORF">NF685_01450</name>
</gene>
<comment type="caution">
    <text evidence="2">The sequence shown here is derived from an EMBL/GenBank/DDBJ whole genome shotgun (WGS) entry which is preliminary data.</text>
</comment>
<evidence type="ECO:0000259" key="1">
    <source>
        <dbReference type="Pfam" id="PF13403"/>
    </source>
</evidence>
<accession>A0ABT1CCW0</accession>
<feature type="domain" description="Hedgehog/Intein (Hint)" evidence="1">
    <location>
        <begin position="409"/>
        <end position="545"/>
    </location>
</feature>
<sequence length="760" mass="77292">MSIVHSGRGVIVTSGSTNYIGAGRVTSGDVVYGLNGGTDYPAVDLASGGIISGATALSGGVVAAAANGTTFGGTAYESGSFAALNQGVIVSATIASRAGLAVGNLSGYQGTPARAIAPHVMSGGHAIVGGGFTVKGQSFSGSGVISGGTFEVGSTEQLASGGTDSGGLFGGTQIVSTGALALKSIFSAGVQLVQGGLASGSVVSSGGTVVATQGGTVSSVTVGSRGTALTLAGGVMTNQMIQAQGVGIVSSGGSVSGATIASGGSEIVQSGGVVSGATVLSGGTEIVQEGATIRTAAISAGGSMIVASGATVIGLAIDGAATSKGAVGKLIVTPGAVLRDVRVGWRGRIDIDGLAYRPGGTIRIRNGVLTVAYADGSNWSVPLSGTYKAGDFHLEADSDGSTDLVYDKCFLAGTMIRTPDGERPVEDLRQGNVVLVCKEGGSAARQITWAGSASVSVDPARSDDEAGYPVRFRANALAPSVPDRDLFVTPEHCVFIEGALVPARMLVNGNSIAYDRTRSRFEIFHFRTEDHAVIWSNNMTTETLLGCGEAAGLQSFVGEKQAATAPVAMDDASFQTDHSQASAKASQALAAPLCVSREFVEPIHRRLAERVGNPVAAAATMSDDQDPDLHLVTEKGQVIRPLRQIDDMMIFQLPALLDEVRIRSRAARPANAEGPFVDDRRRLGVLIGDVHLWDSLGMKSLDAHLLDEKLEGWNNVEAVPMRWTKGNARLKLGPGRVDTPAILGITVKATARYGAAPLQG</sequence>
<proteinExistence type="predicted"/>
<organism evidence="2 3">
    <name type="scientific">Asaia lannensis NBRC 102526</name>
    <dbReference type="NCBI Taxonomy" id="1307926"/>
    <lineage>
        <taxon>Bacteria</taxon>
        <taxon>Pseudomonadati</taxon>
        <taxon>Pseudomonadota</taxon>
        <taxon>Alphaproteobacteria</taxon>
        <taxon>Acetobacterales</taxon>
        <taxon>Acetobacteraceae</taxon>
        <taxon>Asaia</taxon>
    </lineage>
</organism>
<reference evidence="2 3" key="1">
    <citation type="submission" date="2022-06" db="EMBL/GenBank/DDBJ databases">
        <title>Whole-genome of Asaia lannensis strain LMG 27011T.</title>
        <authorList>
            <person name="Sombolestani A."/>
        </authorList>
    </citation>
    <scope>NUCLEOTIDE SEQUENCE [LARGE SCALE GENOMIC DNA]</scope>
    <source>
        <strain evidence="2 3">NBRC 102526</strain>
    </source>
</reference>
<dbReference type="InterPro" id="IPR012332">
    <property type="entry name" value="Autotransporter_pectin_lyase_C"/>
</dbReference>
<dbReference type="SUPFAM" id="SSF51294">
    <property type="entry name" value="Hedgehog/intein (Hint) domain"/>
    <property type="match status" value="1"/>
</dbReference>
<dbReference type="Gene3D" id="2.160.20.20">
    <property type="match status" value="1"/>
</dbReference>
<keyword evidence="3" id="KW-1185">Reference proteome</keyword>
<evidence type="ECO:0000313" key="3">
    <source>
        <dbReference type="Proteomes" id="UP001523401"/>
    </source>
</evidence>
<dbReference type="Proteomes" id="UP001523401">
    <property type="component" value="Unassembled WGS sequence"/>
</dbReference>
<dbReference type="Gene3D" id="2.170.16.10">
    <property type="entry name" value="Hedgehog/Intein (Hint) domain"/>
    <property type="match status" value="1"/>
</dbReference>
<protein>
    <submittedName>
        <fullName evidence="2">Hint domain-containing protein</fullName>
    </submittedName>
</protein>
<dbReference type="InterPro" id="IPR028992">
    <property type="entry name" value="Hedgehog/Intein_dom"/>
</dbReference>
<dbReference type="InterPro" id="IPR036844">
    <property type="entry name" value="Hint_dom_sf"/>
</dbReference>
<dbReference type="RefSeq" id="WP_252848293.1">
    <property type="nucleotide sequence ID" value="NZ_BAPW01000034.1"/>
</dbReference>
<name>A0ABT1CCW0_9PROT</name>